<gene>
    <name evidence="2" type="ORF">GCM10009745_39960</name>
</gene>
<dbReference type="PANTHER" id="PTHR35525">
    <property type="entry name" value="BLL6575 PROTEIN"/>
    <property type="match status" value="1"/>
</dbReference>
<dbReference type="Gene3D" id="1.10.3300.10">
    <property type="entry name" value="Jann2411-like domain"/>
    <property type="match status" value="1"/>
</dbReference>
<evidence type="ECO:0000313" key="2">
    <source>
        <dbReference type="EMBL" id="GAA1690747.1"/>
    </source>
</evidence>
<name>A0ABP4TNN1_9ACTN</name>
<dbReference type="Proteomes" id="UP001500280">
    <property type="component" value="Unassembled WGS sequence"/>
</dbReference>
<sequence length="175" mass="19474">MTDAAFPWHGGRPSVNFTATLGKRGGQAFDRLRTPADLARWFHEAGLADHPLKASARNLDDARLLREALYAAFTATDADLDVLNHWAGRAIPGGRLERRTDGLKLRPPRTDLEGMLTLVAQDGTNLLSGPLAPRIRECGRDDCWLLFVDESRAANRRWCSMETCGARTKMARYRA</sequence>
<dbReference type="InterPro" id="IPR010852">
    <property type="entry name" value="ABATE"/>
</dbReference>
<keyword evidence="3" id="KW-1185">Reference proteome</keyword>
<dbReference type="SUPFAM" id="SSF160904">
    <property type="entry name" value="Jann2411-like"/>
    <property type="match status" value="1"/>
</dbReference>
<feature type="domain" description="Zinc finger CGNR" evidence="1">
    <location>
        <begin position="134"/>
        <end position="175"/>
    </location>
</feature>
<evidence type="ECO:0000259" key="1">
    <source>
        <dbReference type="Pfam" id="PF11706"/>
    </source>
</evidence>
<reference evidence="3" key="1">
    <citation type="journal article" date="2019" name="Int. J. Syst. Evol. Microbiol.">
        <title>The Global Catalogue of Microorganisms (GCM) 10K type strain sequencing project: providing services to taxonomists for standard genome sequencing and annotation.</title>
        <authorList>
            <consortium name="The Broad Institute Genomics Platform"/>
            <consortium name="The Broad Institute Genome Sequencing Center for Infectious Disease"/>
            <person name="Wu L."/>
            <person name="Ma J."/>
        </authorList>
    </citation>
    <scope>NUCLEOTIDE SEQUENCE [LARGE SCALE GENOMIC DNA]</scope>
    <source>
        <strain evidence="3">JCM 14307</strain>
    </source>
</reference>
<proteinExistence type="predicted"/>
<dbReference type="Pfam" id="PF11706">
    <property type="entry name" value="zf-CGNR"/>
    <property type="match status" value="1"/>
</dbReference>
<comment type="caution">
    <text evidence="2">The sequence shown here is derived from an EMBL/GenBank/DDBJ whole genome shotgun (WGS) entry which is preliminary data.</text>
</comment>
<dbReference type="InterPro" id="IPR021005">
    <property type="entry name" value="Znf_CGNR"/>
</dbReference>
<protein>
    <submittedName>
        <fullName evidence="2">CGNR zinc finger domain-containing protein</fullName>
    </submittedName>
</protein>
<accession>A0ABP4TNN1</accession>
<organism evidence="2 3">
    <name type="scientific">Kribbella yunnanensis</name>
    <dbReference type="NCBI Taxonomy" id="190194"/>
    <lineage>
        <taxon>Bacteria</taxon>
        <taxon>Bacillati</taxon>
        <taxon>Actinomycetota</taxon>
        <taxon>Actinomycetes</taxon>
        <taxon>Propionibacteriales</taxon>
        <taxon>Kribbellaceae</taxon>
        <taxon>Kribbella</taxon>
    </lineage>
</organism>
<dbReference type="RefSeq" id="WP_344153847.1">
    <property type="nucleotide sequence ID" value="NZ_BAAANF010000015.1"/>
</dbReference>
<dbReference type="Pfam" id="PF07336">
    <property type="entry name" value="ABATE"/>
    <property type="match status" value="1"/>
</dbReference>
<dbReference type="EMBL" id="BAAANF010000015">
    <property type="protein sequence ID" value="GAA1690747.1"/>
    <property type="molecule type" value="Genomic_DNA"/>
</dbReference>
<evidence type="ECO:0000313" key="3">
    <source>
        <dbReference type="Proteomes" id="UP001500280"/>
    </source>
</evidence>
<dbReference type="PANTHER" id="PTHR35525:SF3">
    <property type="entry name" value="BLL6575 PROTEIN"/>
    <property type="match status" value="1"/>
</dbReference>
<dbReference type="InterPro" id="IPR023286">
    <property type="entry name" value="ABATE_dom_sf"/>
</dbReference>